<dbReference type="InterPro" id="IPR033922">
    <property type="entry name" value="NAD_bind_Glu_DH"/>
</dbReference>
<dbReference type="SMART" id="SM00839">
    <property type="entry name" value="ELFV_dehydrog"/>
    <property type="match status" value="1"/>
</dbReference>
<gene>
    <name evidence="7" type="ORF">GCM10008967_17800</name>
</gene>
<protein>
    <recommendedName>
        <fullName evidence="2 4">Glutamate dehydrogenase</fullName>
    </recommendedName>
</protein>
<name>A0ABP3FXN9_9BACI</name>
<sequence length="459" mass="50980">MASQTGTIVQESLEALLEDPSFLPELQGQGRKQAFTSLAAILSTPNHIHKSFLRIPMDNGRVVRIPAYRVQHNNALGPFKGGIRFHESVNEEEVTNLAALMTLKNALHDVPFGGGKGGVVINPRELSIKELHSICKKYVQYFSDILGPDKDIPAPDVGTGDREMDWMMAEYKSIRPGTPYRGSFTGKSIVNGGSLGRREATGKGVYFTFRYLIHDFLTTQEKWLANTDNPFAKTALSYHYKPLNIAIQGFGNVGSVAALEAYNCTHLQNKVVSVSDRNVTLYNSEGLDIPALVQFVTTNRGDLPKNEEELKQSGVKADVRDRDDVLSLDVDVLILAALEDQIHKGNMESIKANIIVEGANAPVTGDADKYLSDKGVIIIPDILANAGGVIVSYFEWLQGRETQFYTEEEVFNLLFDKMRTTMDTILPQYFGDPFPLRQNCFIHAVMKLSTVLFRQGKLY</sequence>
<evidence type="ECO:0000259" key="6">
    <source>
        <dbReference type="SMART" id="SM00839"/>
    </source>
</evidence>
<evidence type="ECO:0000313" key="7">
    <source>
        <dbReference type="EMBL" id="GAA0327740.1"/>
    </source>
</evidence>
<dbReference type="Gene3D" id="3.40.50.10860">
    <property type="entry name" value="Leucine Dehydrogenase, chain A, domain 1"/>
    <property type="match status" value="1"/>
</dbReference>
<dbReference type="InterPro" id="IPR036291">
    <property type="entry name" value="NAD(P)-bd_dom_sf"/>
</dbReference>
<dbReference type="PANTHER" id="PTHR11606">
    <property type="entry name" value="GLUTAMATE DEHYDROGENASE"/>
    <property type="match status" value="1"/>
</dbReference>
<keyword evidence="3 4" id="KW-0560">Oxidoreductase</keyword>
<dbReference type="Pfam" id="PF00208">
    <property type="entry name" value="ELFV_dehydrog"/>
    <property type="match status" value="1"/>
</dbReference>
<dbReference type="InterPro" id="IPR033524">
    <property type="entry name" value="Glu/Leu/Phe/Val_DH_AS"/>
</dbReference>
<comment type="caution">
    <text evidence="7">The sequence shown here is derived from an EMBL/GenBank/DDBJ whole genome shotgun (WGS) entry which is preliminary data.</text>
</comment>
<dbReference type="PIRSF" id="PIRSF000185">
    <property type="entry name" value="Glu_DH"/>
    <property type="match status" value="1"/>
</dbReference>
<evidence type="ECO:0000313" key="8">
    <source>
        <dbReference type="Proteomes" id="UP001500782"/>
    </source>
</evidence>
<evidence type="ECO:0000256" key="2">
    <source>
        <dbReference type="ARBA" id="ARBA00012896"/>
    </source>
</evidence>
<proteinExistence type="inferred from homology"/>
<dbReference type="SUPFAM" id="SSF51735">
    <property type="entry name" value="NAD(P)-binding Rossmann-fold domains"/>
    <property type="match status" value="1"/>
</dbReference>
<accession>A0ABP3FXN9</accession>
<dbReference type="Gene3D" id="3.40.50.720">
    <property type="entry name" value="NAD(P)-binding Rossmann-like Domain"/>
    <property type="match status" value="1"/>
</dbReference>
<dbReference type="InterPro" id="IPR046346">
    <property type="entry name" value="Aminoacid_DH-like_N_sf"/>
</dbReference>
<evidence type="ECO:0000256" key="3">
    <source>
        <dbReference type="ARBA" id="ARBA00023002"/>
    </source>
</evidence>
<dbReference type="Proteomes" id="UP001500782">
    <property type="component" value="Unassembled WGS sequence"/>
</dbReference>
<dbReference type="CDD" id="cd01076">
    <property type="entry name" value="NAD_bind_1_Glu_DH"/>
    <property type="match status" value="1"/>
</dbReference>
<dbReference type="Pfam" id="PF02812">
    <property type="entry name" value="ELFV_dehydrog_N"/>
    <property type="match status" value="1"/>
</dbReference>
<evidence type="ECO:0000256" key="1">
    <source>
        <dbReference type="ARBA" id="ARBA00006382"/>
    </source>
</evidence>
<dbReference type="InterPro" id="IPR006096">
    <property type="entry name" value="Glu/Leu/Phe/Val/Trp_DH_C"/>
</dbReference>
<dbReference type="RefSeq" id="WP_343798304.1">
    <property type="nucleotide sequence ID" value="NZ_BAAADJ010000018.1"/>
</dbReference>
<dbReference type="InterPro" id="IPR014362">
    <property type="entry name" value="Glu_DH"/>
</dbReference>
<dbReference type="InterPro" id="IPR006097">
    <property type="entry name" value="Glu/Leu/Phe/Val/Trp_DH_dimer"/>
</dbReference>
<feature type="domain" description="Glutamate/phenylalanine/leucine/valine/L-tryptophan dehydrogenase C-terminal" evidence="6">
    <location>
        <begin position="228"/>
        <end position="456"/>
    </location>
</feature>
<reference evidence="8" key="1">
    <citation type="journal article" date="2019" name="Int. J. Syst. Evol. Microbiol.">
        <title>The Global Catalogue of Microorganisms (GCM) 10K type strain sequencing project: providing services to taxonomists for standard genome sequencing and annotation.</title>
        <authorList>
            <consortium name="The Broad Institute Genomics Platform"/>
            <consortium name="The Broad Institute Genome Sequencing Center for Infectious Disease"/>
            <person name="Wu L."/>
            <person name="Ma J."/>
        </authorList>
    </citation>
    <scope>NUCLEOTIDE SEQUENCE [LARGE SCALE GENOMIC DNA]</scope>
    <source>
        <strain evidence="8">JCM 9731</strain>
    </source>
</reference>
<dbReference type="InterPro" id="IPR006095">
    <property type="entry name" value="Glu/Leu/Phe/Val/Trp_DH"/>
</dbReference>
<keyword evidence="8" id="KW-1185">Reference proteome</keyword>
<dbReference type="SUPFAM" id="SSF53223">
    <property type="entry name" value="Aminoacid dehydrogenase-like, N-terminal domain"/>
    <property type="match status" value="1"/>
</dbReference>
<dbReference type="PANTHER" id="PTHR11606:SF13">
    <property type="entry name" value="GLUTAMATE DEHYDROGENASE 1, MITOCHONDRIAL"/>
    <property type="match status" value="1"/>
</dbReference>
<evidence type="ECO:0000256" key="5">
    <source>
        <dbReference type="RuleBase" id="RU004417"/>
    </source>
</evidence>
<dbReference type="PRINTS" id="PR00082">
    <property type="entry name" value="GLFDHDRGNASE"/>
</dbReference>
<dbReference type="EMBL" id="BAAADJ010000018">
    <property type="protein sequence ID" value="GAA0327740.1"/>
    <property type="molecule type" value="Genomic_DNA"/>
</dbReference>
<dbReference type="PROSITE" id="PS00074">
    <property type="entry name" value="GLFV_DEHYDROGENASE"/>
    <property type="match status" value="1"/>
</dbReference>
<organism evidence="7 8">
    <name type="scientific">Bacillus carboniphilus</name>
    <dbReference type="NCBI Taxonomy" id="86663"/>
    <lineage>
        <taxon>Bacteria</taxon>
        <taxon>Bacillati</taxon>
        <taxon>Bacillota</taxon>
        <taxon>Bacilli</taxon>
        <taxon>Bacillales</taxon>
        <taxon>Bacillaceae</taxon>
        <taxon>Bacillus</taxon>
    </lineage>
</organism>
<evidence type="ECO:0000256" key="4">
    <source>
        <dbReference type="PIRNR" id="PIRNR000185"/>
    </source>
</evidence>
<comment type="similarity">
    <text evidence="1 4 5">Belongs to the Glu/Leu/Phe/Val dehydrogenases family.</text>
</comment>